<dbReference type="CDD" id="cd00201">
    <property type="entry name" value="WW"/>
    <property type="match status" value="1"/>
</dbReference>
<gene>
    <name evidence="2" type="ORF">OBRU01_01909</name>
</gene>
<dbReference type="InterPro" id="IPR001202">
    <property type="entry name" value="WW_dom"/>
</dbReference>
<keyword evidence="3" id="KW-1185">Reference proteome</keyword>
<dbReference type="SMART" id="SM00456">
    <property type="entry name" value="WW"/>
    <property type="match status" value="2"/>
</dbReference>
<feature type="domain" description="WW" evidence="1">
    <location>
        <begin position="11"/>
        <end position="44"/>
    </location>
</feature>
<dbReference type="SUPFAM" id="SSF51045">
    <property type="entry name" value="WW domain"/>
    <property type="match status" value="1"/>
</dbReference>
<dbReference type="STRING" id="104452.A0A0L7LG22"/>
<evidence type="ECO:0000313" key="2">
    <source>
        <dbReference type="EMBL" id="KOB74402.1"/>
    </source>
</evidence>
<organism evidence="2 3">
    <name type="scientific">Operophtera brumata</name>
    <name type="common">Winter moth</name>
    <name type="synonym">Phalaena brumata</name>
    <dbReference type="NCBI Taxonomy" id="104452"/>
    <lineage>
        <taxon>Eukaryota</taxon>
        <taxon>Metazoa</taxon>
        <taxon>Ecdysozoa</taxon>
        <taxon>Arthropoda</taxon>
        <taxon>Hexapoda</taxon>
        <taxon>Insecta</taxon>
        <taxon>Pterygota</taxon>
        <taxon>Neoptera</taxon>
        <taxon>Endopterygota</taxon>
        <taxon>Lepidoptera</taxon>
        <taxon>Glossata</taxon>
        <taxon>Ditrysia</taxon>
        <taxon>Geometroidea</taxon>
        <taxon>Geometridae</taxon>
        <taxon>Larentiinae</taxon>
        <taxon>Operophtera</taxon>
    </lineage>
</organism>
<accession>A0A0L7LG22</accession>
<sequence length="200" mass="23187">MQNSYESDSEDELPSGWKEKSTMDGNVYYVNDYTNKIQWVHPVTGKKKIIPKELPFGWTKTTEEDGKVLYSHKETGNLTSIDPRLAFAKEEKKHPNDFRQRFDASSTAYQVLSKEWASKGIHVNSLHPGNMVYTNLSKSWWLFRLAFLLVRPFTKSMESALARDKDIAKSVFEISLKMIEERVGNEHIEKFVNKWLCSTS</sequence>
<dbReference type="InterPro" id="IPR036020">
    <property type="entry name" value="WW_dom_sf"/>
</dbReference>
<dbReference type="EMBL" id="JTDY01001252">
    <property type="protein sequence ID" value="KOB74402.1"/>
    <property type="molecule type" value="Genomic_DNA"/>
</dbReference>
<protein>
    <submittedName>
        <fullName evidence="2">WW domain-containing oxidoreductase</fullName>
    </submittedName>
</protein>
<evidence type="ECO:0000313" key="3">
    <source>
        <dbReference type="Proteomes" id="UP000037510"/>
    </source>
</evidence>
<dbReference type="Proteomes" id="UP000037510">
    <property type="component" value="Unassembled WGS sequence"/>
</dbReference>
<dbReference type="AlphaFoldDB" id="A0A0L7LG22"/>
<evidence type="ECO:0000259" key="1">
    <source>
        <dbReference type="PROSITE" id="PS50020"/>
    </source>
</evidence>
<feature type="domain" description="WW" evidence="1">
    <location>
        <begin position="52"/>
        <end position="85"/>
    </location>
</feature>
<proteinExistence type="predicted"/>
<dbReference type="Gene3D" id="2.20.70.10">
    <property type="match status" value="2"/>
</dbReference>
<comment type="caution">
    <text evidence="2">The sequence shown here is derived from an EMBL/GenBank/DDBJ whole genome shotgun (WGS) entry which is preliminary data.</text>
</comment>
<reference evidence="2 3" key="1">
    <citation type="journal article" date="2015" name="Genome Biol. Evol.">
        <title>The genome of winter moth (Operophtera brumata) provides a genomic perspective on sexual dimorphism and phenology.</title>
        <authorList>
            <person name="Derks M.F."/>
            <person name="Smit S."/>
            <person name="Salis L."/>
            <person name="Schijlen E."/>
            <person name="Bossers A."/>
            <person name="Mateman C."/>
            <person name="Pijl A.S."/>
            <person name="de Ridder D."/>
            <person name="Groenen M.A."/>
            <person name="Visser M.E."/>
            <person name="Megens H.J."/>
        </authorList>
    </citation>
    <scope>NUCLEOTIDE SEQUENCE [LARGE SCALE GENOMIC DNA]</scope>
    <source>
        <strain evidence="2">WM2013NL</strain>
        <tissue evidence="2">Head and thorax</tissue>
    </source>
</reference>
<dbReference type="PROSITE" id="PS50020">
    <property type="entry name" value="WW_DOMAIN_2"/>
    <property type="match status" value="2"/>
</dbReference>
<name>A0A0L7LG22_OPEBR</name>
<dbReference type="Pfam" id="PF00397">
    <property type="entry name" value="WW"/>
    <property type="match status" value="1"/>
</dbReference>